<evidence type="ECO:0000256" key="7">
    <source>
        <dbReference type="ARBA" id="ARBA00022526"/>
    </source>
</evidence>
<evidence type="ECO:0000256" key="3">
    <source>
        <dbReference type="ARBA" id="ARBA00005164"/>
    </source>
</evidence>
<reference evidence="21" key="1">
    <citation type="journal article" date="2019" name="Int. J. Syst. Evol. Microbiol.">
        <title>The Global Catalogue of Microorganisms (GCM) 10K type strain sequencing project: providing services to taxonomists for standard genome sequencing and annotation.</title>
        <authorList>
            <consortium name="The Broad Institute Genomics Platform"/>
            <consortium name="The Broad Institute Genome Sequencing Center for Infectious Disease"/>
            <person name="Wu L."/>
            <person name="Ma J."/>
        </authorList>
    </citation>
    <scope>NUCLEOTIDE SEQUENCE [LARGE SCALE GENOMIC DNA]</scope>
    <source>
        <strain evidence="21">CCM 8951</strain>
    </source>
</reference>
<dbReference type="SUPFAM" id="SSF53738">
    <property type="entry name" value="Phosphoglucomutase, first 3 domains"/>
    <property type="match status" value="3"/>
</dbReference>
<dbReference type="GO" id="GO:0016853">
    <property type="term" value="F:isomerase activity"/>
    <property type="evidence" value="ECO:0007669"/>
    <property type="project" value="UniProtKB-KW"/>
</dbReference>
<dbReference type="PANTHER" id="PTHR45745:SF1">
    <property type="entry name" value="PHOSPHOGLUCOMUTASE 2B-RELATED"/>
    <property type="match status" value="1"/>
</dbReference>
<evidence type="ECO:0000256" key="1">
    <source>
        <dbReference type="ARBA" id="ARBA00000443"/>
    </source>
</evidence>
<evidence type="ECO:0000256" key="12">
    <source>
        <dbReference type="ARBA" id="ARBA00039995"/>
    </source>
</evidence>
<evidence type="ECO:0000256" key="2">
    <source>
        <dbReference type="ARBA" id="ARBA00001946"/>
    </source>
</evidence>
<dbReference type="PANTHER" id="PTHR45745">
    <property type="entry name" value="PHOSPHOMANNOMUTASE 45A"/>
    <property type="match status" value="1"/>
</dbReference>
<sequence length="572" mass="64381">MMWQDNFREWQNDAELDETLKRELVSIKEPSELAERFGGYASFGTGGIRAKLGVGTSRLNFYTIARATSGLADYIQKNNEGELSIVIGYDTRHFSRDFAVLSANILAAHHIKVYLADHVIPTPELSFLVRHFQANNGIMITASHNPAIYNGYKVYDADGGQITLDMANAITAEIKQYDASLLSLPINYQQISDNSIISLNEDIEQLYLEQLQKVSRNKQMITQSGAELNIVYTPLHGTGERLVTLGLASLGFKNVHVVPEQAVKDPDFSTVHFPNPEFPEAFDLARKLGQEQNADILIATDPDADRLGVAIKNSEGHYDLLTGNQMGALMIDYLLRSLSPTERNQYDYQVVKTIVTSDLGANIARKNYCQIRETLTGFKFIGEQIEQIEEAHDQTRYLFGYEESYGYLIEPYVRDKDAIQAAILTAEMALDAKLNHKSLLQRLHELYEEYGYYSEKLLTKTFENSSEADQLELKIAALRQEPPKQIGNLKVKRMEDFENSQSTDAEGHVETIKLPKSNVIKMILDDDSWLAVRPSGTEPKIKVYLSAIGVNELSAEQTLKQLEDFATQQLLS</sequence>
<dbReference type="InterPro" id="IPR005846">
    <property type="entry name" value="A-D-PHexomutase_a/b/a-III"/>
</dbReference>
<evidence type="ECO:0000259" key="18">
    <source>
        <dbReference type="Pfam" id="PF02879"/>
    </source>
</evidence>
<dbReference type="CDD" id="cd05799">
    <property type="entry name" value="PGM2"/>
    <property type="match status" value="1"/>
</dbReference>
<dbReference type="InterPro" id="IPR005844">
    <property type="entry name" value="A-D-PHexomutase_a/b/a-I"/>
</dbReference>
<comment type="catalytic activity">
    <reaction evidence="1">
        <text>alpha-D-glucose 1-phosphate = alpha-D-glucose 6-phosphate</text>
        <dbReference type="Rhea" id="RHEA:23536"/>
        <dbReference type="ChEBI" id="CHEBI:58225"/>
        <dbReference type="ChEBI" id="CHEBI:58601"/>
        <dbReference type="EC" id="5.4.2.2"/>
    </reaction>
</comment>
<evidence type="ECO:0000259" key="16">
    <source>
        <dbReference type="Pfam" id="PF00408"/>
    </source>
</evidence>
<evidence type="ECO:0000256" key="9">
    <source>
        <dbReference type="ARBA" id="ARBA00022723"/>
    </source>
</evidence>
<evidence type="ECO:0000259" key="17">
    <source>
        <dbReference type="Pfam" id="PF02878"/>
    </source>
</evidence>
<dbReference type="PROSITE" id="PS00710">
    <property type="entry name" value="PGM_PMM"/>
    <property type="match status" value="1"/>
</dbReference>
<name>A0ABW4DMJ4_9LACO</name>
<dbReference type="Pfam" id="PF00408">
    <property type="entry name" value="PGM_PMM_IV"/>
    <property type="match status" value="1"/>
</dbReference>
<comment type="cofactor">
    <cofactor evidence="2">
        <name>Mg(2+)</name>
        <dbReference type="ChEBI" id="CHEBI:18420"/>
    </cofactor>
</comment>
<evidence type="ECO:0000313" key="20">
    <source>
        <dbReference type="EMBL" id="MFD1465887.1"/>
    </source>
</evidence>
<dbReference type="InterPro" id="IPR005843">
    <property type="entry name" value="A-D-PHexomutase_C"/>
</dbReference>
<dbReference type="Pfam" id="PF02878">
    <property type="entry name" value="PGM_PMM_I"/>
    <property type="match status" value="1"/>
</dbReference>
<keyword evidence="8" id="KW-0597">Phosphoprotein</keyword>
<dbReference type="InterPro" id="IPR005845">
    <property type="entry name" value="A-D-PHexomutase_a/b/a-II"/>
</dbReference>
<dbReference type="EMBL" id="JBHTOF010000088">
    <property type="protein sequence ID" value="MFD1465887.1"/>
    <property type="molecule type" value="Genomic_DNA"/>
</dbReference>
<dbReference type="Pfam" id="PF02879">
    <property type="entry name" value="PGM_PMM_II"/>
    <property type="match status" value="1"/>
</dbReference>
<evidence type="ECO:0000256" key="14">
    <source>
        <dbReference type="ARBA" id="ARBA00041467"/>
    </source>
</evidence>
<dbReference type="Pfam" id="PF02880">
    <property type="entry name" value="PGM_PMM_III"/>
    <property type="match status" value="1"/>
</dbReference>
<evidence type="ECO:0000256" key="13">
    <source>
        <dbReference type="ARBA" id="ARBA00041398"/>
    </source>
</evidence>
<dbReference type="PRINTS" id="PR00509">
    <property type="entry name" value="PGMPMM"/>
</dbReference>
<dbReference type="InterPro" id="IPR036900">
    <property type="entry name" value="A-D-PHexomutase_C_sf"/>
</dbReference>
<dbReference type="InterPro" id="IPR016066">
    <property type="entry name" value="A-D-PHexomutase_CS"/>
</dbReference>
<evidence type="ECO:0000256" key="8">
    <source>
        <dbReference type="ARBA" id="ARBA00022553"/>
    </source>
</evidence>
<protein>
    <recommendedName>
        <fullName evidence="12">Phosphoglucomutase</fullName>
        <ecNumber evidence="6">5.4.2.2</ecNumber>
    </recommendedName>
    <alternativeName>
        <fullName evidence="14">Alpha-phosphoglucomutase</fullName>
    </alternativeName>
    <alternativeName>
        <fullName evidence="13">Glucose phosphomutase</fullName>
    </alternativeName>
</protein>
<feature type="domain" description="Alpha-D-phosphohexomutase alpha/beta/alpha" evidence="18">
    <location>
        <begin position="207"/>
        <end position="312"/>
    </location>
</feature>
<evidence type="ECO:0000313" key="21">
    <source>
        <dbReference type="Proteomes" id="UP001597244"/>
    </source>
</evidence>
<organism evidence="20 21">
    <name type="scientific">Lapidilactobacillus mulanensis</name>
    <dbReference type="NCBI Taxonomy" id="2485999"/>
    <lineage>
        <taxon>Bacteria</taxon>
        <taxon>Bacillati</taxon>
        <taxon>Bacillota</taxon>
        <taxon>Bacilli</taxon>
        <taxon>Lactobacillales</taxon>
        <taxon>Lactobacillaceae</taxon>
        <taxon>Lapidilactobacillus</taxon>
    </lineage>
</organism>
<proteinExistence type="inferred from homology"/>
<evidence type="ECO:0000256" key="5">
    <source>
        <dbReference type="ARBA" id="ARBA00010231"/>
    </source>
</evidence>
<evidence type="ECO:0000259" key="19">
    <source>
        <dbReference type="Pfam" id="PF02880"/>
    </source>
</evidence>
<evidence type="ECO:0000256" key="15">
    <source>
        <dbReference type="RuleBase" id="RU004326"/>
    </source>
</evidence>
<feature type="domain" description="Alpha-D-phosphohexomutase alpha/beta/alpha" evidence="17">
    <location>
        <begin position="42"/>
        <end position="178"/>
    </location>
</feature>
<feature type="domain" description="Alpha-D-phosphohexomutase C-terminal" evidence="16">
    <location>
        <begin position="517"/>
        <end position="545"/>
    </location>
</feature>
<dbReference type="Gene3D" id="3.40.120.10">
    <property type="entry name" value="Alpha-D-Glucose-1,6-Bisphosphate, subunit A, domain 3"/>
    <property type="match status" value="3"/>
</dbReference>
<keyword evidence="7" id="KW-0313">Glucose metabolism</keyword>
<dbReference type="InterPro" id="IPR005841">
    <property type="entry name" value="Alpha-D-phosphohexomutase_SF"/>
</dbReference>
<dbReference type="EC" id="5.4.2.2" evidence="6"/>
<gene>
    <name evidence="20" type="ORF">ACFQ4L_07420</name>
</gene>
<comment type="similarity">
    <text evidence="5 15">Belongs to the phosphohexose mutase family.</text>
</comment>
<evidence type="ECO:0000256" key="11">
    <source>
        <dbReference type="ARBA" id="ARBA00023235"/>
    </source>
</evidence>
<dbReference type="Gene3D" id="3.30.310.50">
    <property type="entry name" value="Alpha-D-phosphohexomutase, C-terminal domain"/>
    <property type="match status" value="1"/>
</dbReference>
<dbReference type="RefSeq" id="WP_125578535.1">
    <property type="nucleotide sequence ID" value="NZ_JBHTOF010000088.1"/>
</dbReference>
<keyword evidence="21" id="KW-1185">Reference proteome</keyword>
<feature type="domain" description="Alpha-D-phosphohexomutase alpha/beta/alpha" evidence="19">
    <location>
        <begin position="323"/>
        <end position="450"/>
    </location>
</feature>
<accession>A0ABW4DMJ4</accession>
<dbReference type="InterPro" id="IPR016055">
    <property type="entry name" value="A-D-PHexomutase_a/b/a-I/II/III"/>
</dbReference>
<dbReference type="SUPFAM" id="SSF55957">
    <property type="entry name" value="Phosphoglucomutase, C-terminal domain"/>
    <property type="match status" value="1"/>
</dbReference>
<keyword evidence="10 15" id="KW-0460">Magnesium</keyword>
<comment type="pathway">
    <text evidence="4">Lipid metabolism.</text>
</comment>
<keyword evidence="7" id="KW-0119">Carbohydrate metabolism</keyword>
<evidence type="ECO:0000256" key="4">
    <source>
        <dbReference type="ARBA" id="ARBA00005189"/>
    </source>
</evidence>
<keyword evidence="11 20" id="KW-0413">Isomerase</keyword>
<evidence type="ECO:0000256" key="10">
    <source>
        <dbReference type="ARBA" id="ARBA00022842"/>
    </source>
</evidence>
<evidence type="ECO:0000256" key="6">
    <source>
        <dbReference type="ARBA" id="ARBA00012728"/>
    </source>
</evidence>
<dbReference type="Proteomes" id="UP001597244">
    <property type="component" value="Unassembled WGS sequence"/>
</dbReference>
<keyword evidence="9 15" id="KW-0479">Metal-binding</keyword>
<comment type="caution">
    <text evidence="20">The sequence shown here is derived from an EMBL/GenBank/DDBJ whole genome shotgun (WGS) entry which is preliminary data.</text>
</comment>
<comment type="pathway">
    <text evidence="3">Glycolipid metabolism; diglucosyl-diacylglycerol biosynthesis.</text>
</comment>